<protein>
    <submittedName>
        <fullName evidence="2">Carbohydrate-binding protein</fullName>
    </submittedName>
</protein>
<comment type="caution">
    <text evidence="2">The sequence shown here is derived from an EMBL/GenBank/DDBJ whole genome shotgun (WGS) entry which is preliminary data.</text>
</comment>
<dbReference type="Gene3D" id="3.40.190.10">
    <property type="entry name" value="Periplasmic binding protein-like II"/>
    <property type="match status" value="1"/>
</dbReference>
<evidence type="ECO:0000313" key="3">
    <source>
        <dbReference type="Proteomes" id="UP000288246"/>
    </source>
</evidence>
<dbReference type="Pfam" id="PF13416">
    <property type="entry name" value="SBP_bac_8"/>
    <property type="match status" value="1"/>
</dbReference>
<dbReference type="InterPro" id="IPR050490">
    <property type="entry name" value="Bact_solute-bd_prot1"/>
</dbReference>
<dbReference type="PANTHER" id="PTHR43649">
    <property type="entry name" value="ARABINOSE-BINDING PROTEIN-RELATED"/>
    <property type="match status" value="1"/>
</dbReference>
<organism evidence="2 3">
    <name type="scientific">Cellulomonas algicola</name>
    <dbReference type="NCBI Taxonomy" id="2071633"/>
    <lineage>
        <taxon>Bacteria</taxon>
        <taxon>Bacillati</taxon>
        <taxon>Actinomycetota</taxon>
        <taxon>Actinomycetes</taxon>
        <taxon>Micrococcales</taxon>
        <taxon>Cellulomonadaceae</taxon>
        <taxon>Cellulomonas</taxon>
    </lineage>
</organism>
<keyword evidence="3" id="KW-1185">Reference proteome</keyword>
<dbReference type="InterPro" id="IPR006059">
    <property type="entry name" value="SBP"/>
</dbReference>
<dbReference type="OrthoDB" id="4393730at2"/>
<reference evidence="2 3" key="1">
    <citation type="submission" date="2018-11" db="EMBL/GenBank/DDBJ databases">
        <title>Draft genome sequence of Cellulomonas takizawaensis strain TKZ-21.</title>
        <authorList>
            <person name="Yamamura H."/>
            <person name="Hayashi T."/>
            <person name="Hamada M."/>
            <person name="Serisawa Y."/>
            <person name="Matsuyama K."/>
            <person name="Nakagawa Y."/>
            <person name="Otoguro M."/>
            <person name="Yanagida F."/>
            <person name="Hayakawa M."/>
        </authorList>
    </citation>
    <scope>NUCLEOTIDE SEQUENCE [LARGE SCALE GENOMIC DNA]</scope>
    <source>
        <strain evidence="2 3">TKZ-21</strain>
    </source>
</reference>
<accession>A0A401V1S0</accession>
<evidence type="ECO:0000256" key="1">
    <source>
        <dbReference type="SAM" id="MobiDB-lite"/>
    </source>
</evidence>
<dbReference type="PROSITE" id="PS51318">
    <property type="entry name" value="TAT"/>
    <property type="match status" value="1"/>
</dbReference>
<proteinExistence type="predicted"/>
<feature type="region of interest" description="Disordered" evidence="1">
    <location>
        <begin position="1"/>
        <end position="35"/>
    </location>
</feature>
<dbReference type="AlphaFoldDB" id="A0A401V1S0"/>
<name>A0A401V1S0_9CELL</name>
<dbReference type="PANTHER" id="PTHR43649:SF14">
    <property type="entry name" value="BLR3389 PROTEIN"/>
    <property type="match status" value="1"/>
</dbReference>
<dbReference type="InterPro" id="IPR006311">
    <property type="entry name" value="TAT_signal"/>
</dbReference>
<evidence type="ECO:0000313" key="2">
    <source>
        <dbReference type="EMBL" id="GCD20851.1"/>
    </source>
</evidence>
<gene>
    <name evidence="2" type="ORF">CTKZ_24130</name>
</gene>
<dbReference type="SUPFAM" id="SSF53850">
    <property type="entry name" value="Periplasmic binding protein-like II"/>
    <property type="match status" value="1"/>
</dbReference>
<sequence length="471" mass="50312">MTDRHGPPRGPNPLTPALDRAGFVVPGRSGPSSGLTGLTRRQMLLGSLAAIGGVAAAGSLAGCASPTAAADGVRELAFWHLLSGGDGINMAGLVEDVNALDHGYHATQTVLAWGAPYYTKLAMASVGGRAPDTAIMHASRIAGYAPGGLLDPWDLDLLAEFDVTEQDFLPRVWEKGGLDGTQFSIALDSHPFVMFYNTDIAEQAGVLGSDGQLAPIEDADQFLEVARAMQGVTGKHGLSYGYLGDGAQMWRLFYTLYKQHDAEFDLSGTRAEVDTDAAVESLEYIQTLLDGTICAPDGDYGTAVAEFMSGESGMFFTGVWELPTAKNAGIPFDAMPIPTLFGTPAAYADSHAFTLPHQSDPDPEQRRATYRFVADILQSSFAWAEAGHIPAYQPVVQSPEYQDLVPQAHYAPAAEILNYDPEAWFTGSGSDFQSYFLETVQNVYLDGADPAEGFGAFVRRVDVQLSKPNPV</sequence>
<dbReference type="Proteomes" id="UP000288246">
    <property type="component" value="Unassembled WGS sequence"/>
</dbReference>
<dbReference type="EMBL" id="BHYL01000202">
    <property type="protein sequence ID" value="GCD20851.1"/>
    <property type="molecule type" value="Genomic_DNA"/>
</dbReference>